<keyword evidence="3" id="KW-1185">Reference proteome</keyword>
<accession>A0A814MBK7</accession>
<evidence type="ECO:0000313" key="2">
    <source>
        <dbReference type="EMBL" id="CAF3843730.1"/>
    </source>
</evidence>
<dbReference type="EMBL" id="CAJOBC010004875">
    <property type="protein sequence ID" value="CAF3843730.1"/>
    <property type="molecule type" value="Genomic_DNA"/>
</dbReference>
<gene>
    <name evidence="1" type="ORF">GPM918_LOCUS17594</name>
    <name evidence="2" type="ORF">SRO942_LOCUS17591</name>
</gene>
<name>A0A814MBK7_9BILA</name>
<dbReference type="Proteomes" id="UP000681722">
    <property type="component" value="Unassembled WGS sequence"/>
</dbReference>
<protein>
    <submittedName>
        <fullName evidence="1">Uncharacterized protein</fullName>
    </submittedName>
</protein>
<reference evidence="1" key="1">
    <citation type="submission" date="2021-02" db="EMBL/GenBank/DDBJ databases">
        <authorList>
            <person name="Nowell W R."/>
        </authorList>
    </citation>
    <scope>NUCLEOTIDE SEQUENCE</scope>
</reference>
<comment type="caution">
    <text evidence="1">The sequence shown here is derived from an EMBL/GenBank/DDBJ whole genome shotgun (WGS) entry which is preliminary data.</text>
</comment>
<dbReference type="Proteomes" id="UP000663829">
    <property type="component" value="Unassembled WGS sequence"/>
</dbReference>
<evidence type="ECO:0000313" key="1">
    <source>
        <dbReference type="EMBL" id="CAF1077401.1"/>
    </source>
</evidence>
<organism evidence="1 3">
    <name type="scientific">Didymodactylos carnosus</name>
    <dbReference type="NCBI Taxonomy" id="1234261"/>
    <lineage>
        <taxon>Eukaryota</taxon>
        <taxon>Metazoa</taxon>
        <taxon>Spiralia</taxon>
        <taxon>Gnathifera</taxon>
        <taxon>Rotifera</taxon>
        <taxon>Eurotatoria</taxon>
        <taxon>Bdelloidea</taxon>
        <taxon>Philodinida</taxon>
        <taxon>Philodinidae</taxon>
        <taxon>Didymodactylos</taxon>
    </lineage>
</organism>
<dbReference type="EMBL" id="CAJNOQ010004875">
    <property type="protein sequence ID" value="CAF1077401.1"/>
    <property type="molecule type" value="Genomic_DNA"/>
</dbReference>
<sequence>MKRPTIDLPSDVPRKISTKLANVDDRFMYLKMAASVDTFCTTSSDLGKEAANSVAKPILDFDSTTNDLVSMSRLDFDTSIPYLEIGTVQRLTLEDLLTPITIDRLKLDDLSSRTKAGKYDENSLRSSFVDDVYLLNETSI</sequence>
<proteinExistence type="predicted"/>
<dbReference type="AlphaFoldDB" id="A0A814MBK7"/>
<evidence type="ECO:0000313" key="3">
    <source>
        <dbReference type="Proteomes" id="UP000663829"/>
    </source>
</evidence>